<dbReference type="STRING" id="1121013.GCA_000426365_02714"/>
<evidence type="ECO:0000313" key="2">
    <source>
        <dbReference type="Proteomes" id="UP000029391"/>
    </source>
</evidence>
<accession>A0A091BWH6</accession>
<proteinExistence type="predicted"/>
<keyword evidence="2" id="KW-1185">Reference proteome</keyword>
<organism evidence="1 2">
    <name type="scientific">Arenimonas composti TR7-09 = DSM 18010</name>
    <dbReference type="NCBI Taxonomy" id="1121013"/>
    <lineage>
        <taxon>Bacteria</taxon>
        <taxon>Pseudomonadati</taxon>
        <taxon>Pseudomonadota</taxon>
        <taxon>Gammaproteobacteria</taxon>
        <taxon>Lysobacterales</taxon>
        <taxon>Lysobacteraceae</taxon>
        <taxon>Arenimonas</taxon>
    </lineage>
</organism>
<dbReference type="Proteomes" id="UP000029391">
    <property type="component" value="Unassembled WGS sequence"/>
</dbReference>
<sequence length="80" mass="8400">MAAQGRDNDDIVRVLSRLIAIERGAAPWPSAANDDPANPLAVVEAQVAPAAAPTLADFLRDHAHNAAELPRVLAELQRGA</sequence>
<gene>
    <name evidence="1" type="ORF">P873_13670</name>
</gene>
<protein>
    <submittedName>
        <fullName evidence="1">Uncharacterized protein</fullName>
    </submittedName>
</protein>
<name>A0A091BWH6_9GAMM</name>
<reference evidence="1 2" key="1">
    <citation type="submission" date="2013-09" db="EMBL/GenBank/DDBJ databases">
        <title>Genome sequencing of Arenimonas composti.</title>
        <authorList>
            <person name="Chen F."/>
            <person name="Wang G."/>
        </authorList>
    </citation>
    <scope>NUCLEOTIDE SEQUENCE [LARGE SCALE GENOMIC DNA]</scope>
    <source>
        <strain evidence="1 2">TR7-09</strain>
    </source>
</reference>
<dbReference type="AlphaFoldDB" id="A0A091BWH6"/>
<dbReference type="EMBL" id="AWXU01000049">
    <property type="protein sequence ID" value="KFN48700.1"/>
    <property type="molecule type" value="Genomic_DNA"/>
</dbReference>
<comment type="caution">
    <text evidence="1">The sequence shown here is derived from an EMBL/GenBank/DDBJ whole genome shotgun (WGS) entry which is preliminary data.</text>
</comment>
<dbReference type="RefSeq" id="WP_026817595.1">
    <property type="nucleotide sequence ID" value="NZ_AUFF01000012.1"/>
</dbReference>
<evidence type="ECO:0000313" key="1">
    <source>
        <dbReference type="EMBL" id="KFN48700.1"/>
    </source>
</evidence>